<dbReference type="GO" id="GO:0009882">
    <property type="term" value="F:blue light photoreceptor activity"/>
    <property type="evidence" value="ECO:0007669"/>
    <property type="project" value="InterPro"/>
</dbReference>
<dbReference type="AlphaFoldDB" id="A0A1S1WXV6"/>
<reference evidence="4 5" key="1">
    <citation type="submission" date="2016-09" db="EMBL/GenBank/DDBJ databases">
        <title>Chromobacterium muskegensis sp. nov., an insecticidal bacterium isolated from Sphagnum bogs.</title>
        <authorList>
            <person name="Sparks M.E."/>
            <person name="Blackburn M.B."/>
            <person name="Gundersen-Rindal D.E."/>
            <person name="Mitchell A."/>
            <person name="Farrar R."/>
            <person name="Kuhar D."/>
        </authorList>
    </citation>
    <scope>NUCLEOTIDE SEQUENCE [LARGE SCALE GENOMIC DNA]</scope>
    <source>
        <strain evidence="3 5">14B-1</strain>
        <strain evidence="2 4">37-2</strain>
    </source>
</reference>
<dbReference type="EMBL" id="MKCT01000067">
    <property type="protein sequence ID" value="OHX17337.1"/>
    <property type="molecule type" value="Genomic_DNA"/>
</dbReference>
<dbReference type="SUPFAM" id="SSF54975">
    <property type="entry name" value="Acylphosphatase/BLUF domain-like"/>
    <property type="match status" value="1"/>
</dbReference>
<dbReference type="GO" id="GO:0071949">
    <property type="term" value="F:FAD binding"/>
    <property type="evidence" value="ECO:0007669"/>
    <property type="project" value="InterPro"/>
</dbReference>
<dbReference type="RefSeq" id="WP_071114502.1">
    <property type="nucleotide sequence ID" value="NZ_MKCS01000002.1"/>
</dbReference>
<organism evidence="2 4">
    <name type="scientific">Chromobacterium sphagni</name>
    <dbReference type="NCBI Taxonomy" id="1903179"/>
    <lineage>
        <taxon>Bacteria</taxon>
        <taxon>Pseudomonadati</taxon>
        <taxon>Pseudomonadota</taxon>
        <taxon>Betaproteobacteria</taxon>
        <taxon>Neisseriales</taxon>
        <taxon>Chromobacteriaceae</taxon>
        <taxon>Chromobacterium</taxon>
    </lineage>
</organism>
<feature type="domain" description="BLUF" evidence="1">
    <location>
        <begin position="2"/>
        <end position="93"/>
    </location>
</feature>
<comment type="caution">
    <text evidence="2">The sequence shown here is derived from an EMBL/GenBank/DDBJ whole genome shotgun (WGS) entry which is preliminary data.</text>
</comment>
<dbReference type="InterPro" id="IPR036046">
    <property type="entry name" value="Acylphosphatase-like_dom_sf"/>
</dbReference>
<protein>
    <submittedName>
        <fullName evidence="2">Blue light sensor protein</fullName>
    </submittedName>
</protein>
<dbReference type="InterPro" id="IPR007024">
    <property type="entry name" value="BLUF_domain"/>
</dbReference>
<accession>A0A1S1WXV6</accession>
<dbReference type="Gene3D" id="3.30.70.100">
    <property type="match status" value="1"/>
</dbReference>
<dbReference type="PROSITE" id="PS50925">
    <property type="entry name" value="BLUF"/>
    <property type="match status" value="1"/>
</dbReference>
<keyword evidence="5" id="KW-1185">Reference proteome</keyword>
<evidence type="ECO:0000313" key="5">
    <source>
        <dbReference type="Proteomes" id="UP000180280"/>
    </source>
</evidence>
<proteinExistence type="predicted"/>
<dbReference type="OrthoDB" id="557705at2"/>
<sequence>MLVRLIYCSRAQQPIDQALMDEILGASRKYNPAQGITGLLCYSKDIFMQVLEGSRAHVNRLYLKLARDDRHHSLTLLSFHEIEQRKFANWSMAEVALDKLNASLILRHSPLPMLEPFTMPGASAERLLEDLAESGSIQYR</sequence>
<evidence type="ECO:0000313" key="4">
    <source>
        <dbReference type="Proteomes" id="UP000180088"/>
    </source>
</evidence>
<evidence type="ECO:0000259" key="1">
    <source>
        <dbReference type="PROSITE" id="PS50925"/>
    </source>
</evidence>
<dbReference type="Pfam" id="PF04940">
    <property type="entry name" value="BLUF"/>
    <property type="match status" value="1"/>
</dbReference>
<dbReference type="SMART" id="SM01034">
    <property type="entry name" value="BLUF"/>
    <property type="match status" value="1"/>
</dbReference>
<name>A0A1S1WXV6_9NEIS</name>
<evidence type="ECO:0000313" key="2">
    <source>
        <dbReference type="EMBL" id="OHX11763.1"/>
    </source>
</evidence>
<evidence type="ECO:0000313" key="3">
    <source>
        <dbReference type="EMBL" id="OHX17337.1"/>
    </source>
</evidence>
<dbReference type="EMBL" id="MKCS01000002">
    <property type="protein sequence ID" value="OHX11763.1"/>
    <property type="molecule type" value="Genomic_DNA"/>
</dbReference>
<dbReference type="Proteomes" id="UP000180280">
    <property type="component" value="Unassembled WGS sequence"/>
</dbReference>
<dbReference type="STRING" id="1903179.BI347_18940"/>
<dbReference type="Proteomes" id="UP000180088">
    <property type="component" value="Unassembled WGS sequence"/>
</dbReference>
<gene>
    <name evidence="3" type="ORF">BI344_20850</name>
    <name evidence="2" type="ORF">BI347_18940</name>
</gene>